<comment type="subcellular location">
    <subcellularLocation>
        <location evidence="1">Cytoplasm</location>
    </subcellularLocation>
</comment>
<reference evidence="5 6" key="1">
    <citation type="journal article" date="2020" name="Nature">
        <title>Six reference-quality genomes reveal evolution of bat adaptations.</title>
        <authorList>
            <person name="Jebb D."/>
            <person name="Huang Z."/>
            <person name="Pippel M."/>
            <person name="Hughes G.M."/>
            <person name="Lavrichenko K."/>
            <person name="Devanna P."/>
            <person name="Winkler S."/>
            <person name="Jermiin L.S."/>
            <person name="Skirmuntt E.C."/>
            <person name="Katzourakis A."/>
            <person name="Burkitt-Gray L."/>
            <person name="Ray D.A."/>
            <person name="Sullivan K.A.M."/>
            <person name="Roscito J.G."/>
            <person name="Kirilenko B.M."/>
            <person name="Davalos L.M."/>
            <person name="Corthals A.P."/>
            <person name="Power M.L."/>
            <person name="Jones G."/>
            <person name="Ransome R.D."/>
            <person name="Dechmann D.K.N."/>
            <person name="Locatelli A.G."/>
            <person name="Puechmaille S.J."/>
            <person name="Fedrigo O."/>
            <person name="Jarvis E.D."/>
            <person name="Hiller M."/>
            <person name="Vernes S.C."/>
            <person name="Myers E.W."/>
            <person name="Teeling E.C."/>
        </authorList>
    </citation>
    <scope>NUCLEOTIDE SEQUENCE [LARGE SCALE GENOMIC DNA]</scope>
    <source>
        <strain evidence="5">MRouAeg1</strain>
        <tissue evidence="5">Muscle</tissue>
    </source>
</reference>
<dbReference type="PANTHER" id="PTHR22710">
    <property type="entry name" value="X-RAY RADIATION RESISTANCE ASSOCIATED PROTEIN 1 XRRA1"/>
    <property type="match status" value="1"/>
</dbReference>
<dbReference type="PANTHER" id="PTHR22710:SF2">
    <property type="entry name" value="X-RAY RADIATION RESISTANCE-ASSOCIATED PROTEIN 1"/>
    <property type="match status" value="1"/>
</dbReference>
<keyword evidence="6" id="KW-1185">Reference proteome</keyword>
<keyword evidence="2" id="KW-0963">Cytoplasm</keyword>
<proteinExistence type="predicted"/>
<accession>A0A7J8H9Z2</accession>
<organism evidence="5 6">
    <name type="scientific">Rousettus aegyptiacus</name>
    <name type="common">Egyptian fruit bat</name>
    <name type="synonym">Pteropus aegyptiacus</name>
    <dbReference type="NCBI Taxonomy" id="9407"/>
    <lineage>
        <taxon>Eukaryota</taxon>
        <taxon>Metazoa</taxon>
        <taxon>Chordata</taxon>
        <taxon>Craniata</taxon>
        <taxon>Vertebrata</taxon>
        <taxon>Euteleostomi</taxon>
        <taxon>Mammalia</taxon>
        <taxon>Eutheria</taxon>
        <taxon>Laurasiatheria</taxon>
        <taxon>Chiroptera</taxon>
        <taxon>Yinpterochiroptera</taxon>
        <taxon>Pteropodoidea</taxon>
        <taxon>Pteropodidae</taxon>
        <taxon>Rousettinae</taxon>
        <taxon>Rousettus</taxon>
    </lineage>
</organism>
<evidence type="ECO:0000313" key="5">
    <source>
        <dbReference type="EMBL" id="KAF6468689.1"/>
    </source>
</evidence>
<dbReference type="GO" id="GO:0005737">
    <property type="term" value="C:cytoplasm"/>
    <property type="evidence" value="ECO:0007669"/>
    <property type="project" value="UniProtKB-SubCell"/>
</dbReference>
<dbReference type="AlphaFoldDB" id="A0A7J8H9Z2"/>
<sequence length="148" mass="17111">MLKHPRLYHSSKPKMNTLQKHYVPKEKRAQRIPVPPPRKTRAQLLDDILIRMRDPQNITEAPLGAVLSQRTERRLVNQKQYLEAKRLLKEFRARYRQLVRSSLRTVFGPTAPPPARPALSEGPPKFGRFLQFMDEFCQEPTAGGDSKG</sequence>
<keyword evidence="4" id="KW-0677">Repeat</keyword>
<dbReference type="GO" id="GO:0005634">
    <property type="term" value="C:nucleus"/>
    <property type="evidence" value="ECO:0007669"/>
    <property type="project" value="TreeGrafter"/>
</dbReference>
<name>A0A7J8H9Z2_ROUAE</name>
<evidence type="ECO:0000256" key="4">
    <source>
        <dbReference type="ARBA" id="ARBA00022737"/>
    </source>
</evidence>
<evidence type="ECO:0000256" key="2">
    <source>
        <dbReference type="ARBA" id="ARBA00022490"/>
    </source>
</evidence>
<comment type="caution">
    <text evidence="5">The sequence shown here is derived from an EMBL/GenBank/DDBJ whole genome shotgun (WGS) entry which is preliminary data.</text>
</comment>
<dbReference type="EMBL" id="JACASE010000005">
    <property type="protein sequence ID" value="KAF6468689.1"/>
    <property type="molecule type" value="Genomic_DNA"/>
</dbReference>
<gene>
    <name evidence="5" type="ORF">HJG63_020758</name>
</gene>
<evidence type="ECO:0000256" key="3">
    <source>
        <dbReference type="ARBA" id="ARBA00022614"/>
    </source>
</evidence>
<evidence type="ECO:0000256" key="1">
    <source>
        <dbReference type="ARBA" id="ARBA00004496"/>
    </source>
</evidence>
<evidence type="ECO:0000313" key="6">
    <source>
        <dbReference type="Proteomes" id="UP000593571"/>
    </source>
</evidence>
<dbReference type="Proteomes" id="UP000593571">
    <property type="component" value="Unassembled WGS sequence"/>
</dbReference>
<keyword evidence="3" id="KW-0433">Leucine-rich repeat</keyword>
<protein>
    <submittedName>
        <fullName evidence="5">X-ray radiation resistance associated 1</fullName>
    </submittedName>
</protein>